<dbReference type="FunFam" id="3.30.420.10:FF:000014">
    <property type="entry name" value="Piwi-like RNA-mediated gene silencing 1"/>
    <property type="match status" value="1"/>
</dbReference>
<dbReference type="GO" id="GO:0003723">
    <property type="term" value="F:RNA binding"/>
    <property type="evidence" value="ECO:0007669"/>
    <property type="project" value="UniProtKB-KW"/>
</dbReference>
<evidence type="ECO:0000313" key="12">
    <source>
        <dbReference type="Proteomes" id="UP000288716"/>
    </source>
</evidence>
<organism evidence="11 12">
    <name type="scientific">Leptotrombidium deliense</name>
    <dbReference type="NCBI Taxonomy" id="299467"/>
    <lineage>
        <taxon>Eukaryota</taxon>
        <taxon>Metazoa</taxon>
        <taxon>Ecdysozoa</taxon>
        <taxon>Arthropoda</taxon>
        <taxon>Chelicerata</taxon>
        <taxon>Arachnida</taxon>
        <taxon>Acari</taxon>
        <taxon>Acariformes</taxon>
        <taxon>Trombidiformes</taxon>
        <taxon>Prostigmata</taxon>
        <taxon>Anystina</taxon>
        <taxon>Parasitengona</taxon>
        <taxon>Trombiculoidea</taxon>
        <taxon>Trombiculidae</taxon>
        <taxon>Leptotrombidium</taxon>
    </lineage>
</organism>
<dbReference type="InterPro" id="IPR036085">
    <property type="entry name" value="PAZ_dom_sf"/>
</dbReference>
<evidence type="ECO:0000313" key="11">
    <source>
        <dbReference type="EMBL" id="RWS24452.1"/>
    </source>
</evidence>
<name>A0A443SAA9_9ACAR</name>
<evidence type="ECO:0000256" key="7">
    <source>
        <dbReference type="ARBA" id="ARBA00038291"/>
    </source>
</evidence>
<dbReference type="Proteomes" id="UP000288716">
    <property type="component" value="Unassembled WGS sequence"/>
</dbReference>
<keyword evidence="2" id="KW-0217">Developmental protein</keyword>
<dbReference type="PROSITE" id="PS50822">
    <property type="entry name" value="PIWI"/>
    <property type="match status" value="1"/>
</dbReference>
<reference evidence="11 12" key="1">
    <citation type="journal article" date="2018" name="Gigascience">
        <title>Genomes of trombidid mites reveal novel predicted allergens and laterally-transferred genes associated with secondary metabolism.</title>
        <authorList>
            <person name="Dong X."/>
            <person name="Chaisiri K."/>
            <person name="Xia D."/>
            <person name="Armstrong S.D."/>
            <person name="Fang Y."/>
            <person name="Donnelly M.J."/>
            <person name="Kadowaki T."/>
            <person name="McGarry J.W."/>
            <person name="Darby A.C."/>
            <person name="Makepeace B.L."/>
        </authorList>
    </citation>
    <scope>NUCLEOTIDE SEQUENCE [LARGE SCALE GENOMIC DNA]</scope>
    <source>
        <strain evidence="11">UoL-UT</strain>
    </source>
</reference>
<feature type="domain" description="Piwi" evidence="10">
    <location>
        <begin position="519"/>
        <end position="810"/>
    </location>
</feature>
<dbReference type="Pfam" id="PF02171">
    <property type="entry name" value="Piwi"/>
    <property type="match status" value="1"/>
</dbReference>
<dbReference type="InterPro" id="IPR012337">
    <property type="entry name" value="RNaseH-like_sf"/>
</dbReference>
<dbReference type="GO" id="GO:0005737">
    <property type="term" value="C:cytoplasm"/>
    <property type="evidence" value="ECO:0007669"/>
    <property type="project" value="UniProtKB-SubCell"/>
</dbReference>
<dbReference type="Pfam" id="PF02170">
    <property type="entry name" value="PAZ"/>
    <property type="match status" value="1"/>
</dbReference>
<dbReference type="GO" id="GO:0030154">
    <property type="term" value="P:cell differentiation"/>
    <property type="evidence" value="ECO:0007669"/>
    <property type="project" value="UniProtKB-KW"/>
</dbReference>
<keyword evidence="3" id="KW-0963">Cytoplasm</keyword>
<dbReference type="Gene3D" id="2.170.260.10">
    <property type="entry name" value="paz domain"/>
    <property type="match status" value="1"/>
</dbReference>
<comment type="caution">
    <text evidence="11">The sequence shown here is derived from an EMBL/GenBank/DDBJ whole genome shotgun (WGS) entry which is preliminary data.</text>
</comment>
<protein>
    <submittedName>
        <fullName evidence="11">Piwi-like protein 1</fullName>
    </submittedName>
</protein>
<feature type="compositionally biased region" description="Low complexity" evidence="8">
    <location>
        <begin position="26"/>
        <end position="36"/>
    </location>
</feature>
<keyword evidence="5" id="KW-0694">RNA-binding</keyword>
<keyword evidence="12" id="KW-1185">Reference proteome</keyword>
<dbReference type="FunFam" id="2.170.260.10:FF:000003">
    <property type="entry name" value="Piwi-like RNA-mediated gene silencing 2"/>
    <property type="match status" value="1"/>
</dbReference>
<evidence type="ECO:0000256" key="2">
    <source>
        <dbReference type="ARBA" id="ARBA00022473"/>
    </source>
</evidence>
<gene>
    <name evidence="11" type="ORF">B4U80_01825</name>
</gene>
<dbReference type="PROSITE" id="PS50821">
    <property type="entry name" value="PAZ"/>
    <property type="match status" value="1"/>
</dbReference>
<dbReference type="AlphaFoldDB" id="A0A443SAA9"/>
<dbReference type="SUPFAM" id="SSF101690">
    <property type="entry name" value="PAZ domain"/>
    <property type="match status" value="1"/>
</dbReference>
<evidence type="ECO:0000259" key="9">
    <source>
        <dbReference type="PROSITE" id="PS50821"/>
    </source>
</evidence>
<dbReference type="SUPFAM" id="SSF53098">
    <property type="entry name" value="Ribonuclease H-like"/>
    <property type="match status" value="1"/>
</dbReference>
<dbReference type="InterPro" id="IPR036397">
    <property type="entry name" value="RNaseH_sf"/>
</dbReference>
<proteinExistence type="inferred from homology"/>
<comment type="subcellular location">
    <subcellularLocation>
        <location evidence="1">Cytoplasm</location>
    </subcellularLocation>
</comment>
<dbReference type="CDD" id="cd04658">
    <property type="entry name" value="Piwi_piwi-like_Euk"/>
    <property type="match status" value="1"/>
</dbReference>
<evidence type="ECO:0000259" key="10">
    <source>
        <dbReference type="PROSITE" id="PS50822"/>
    </source>
</evidence>
<dbReference type="VEuPathDB" id="VectorBase:LDEU007588"/>
<evidence type="ECO:0000256" key="3">
    <source>
        <dbReference type="ARBA" id="ARBA00022490"/>
    </source>
</evidence>
<dbReference type="GO" id="GO:0140965">
    <property type="term" value="P:secondary piRNA processing"/>
    <property type="evidence" value="ECO:0007669"/>
    <property type="project" value="UniProtKB-ARBA"/>
</dbReference>
<dbReference type="STRING" id="299467.A0A443SAA9"/>
<sequence length="824" mass="93278">MAEGFGRSRGRSRGLVAMIKQHAQRSATSGSGTSSGEDSPPRTSRESSASRGALLVTKPTRITTKVGGTGRQMALVANYFRITHSTDLMLNQYHVTFDPTIESPQLRRHLLLQNKETFGSQFIFDGMANLKTTAKLKSSDLQFQATKESNELITITLKHTREVPWGDDEMMRMYNTQMRRNLSHLGYTLLGKHYYDKKSEVRIEDYGGVNIWRGYLTAIASHDGGILMACDTIYKFLRGQTALDVLREMMKRGAAQFQDMARKELVGCVVMTQYNSRTYRVDDIAFDKNPQFVFETKKGPTTLTEYYRQQYQVDIRDLKQPLLECLPSARDKRQGRTEKILLVPELCLMTGLTDEMRANFRFTKKIDEVSRLTPTRRVENLNAFMNAMSKNEKIQAEMKNWNLGFGSGLTEISGRQLEGEKILMSNDDDNGGEAYEQNKGDFMRQIRGKAMRKTVAINRWAVLCGPREASVVDDFVSTLNRVCAPMGVTLGKPKILTLDSDRSMSFLNSLKGIPGAAEMVVCVVANNNKERYDSIKKYCYCERGIASQVVISRTISKKEMLMSVCTKIGIQMAVKMGAQAWALNIPPKNTMVVGYDTYKDGTLRGQAAGGFVCSLNRSMTQWYSKVSYHKNSDEMSLNFSVVFTEALKRYHEVNGNMPERVLVYRDGVGDGMIPHIFDNELKRIKKSLAEIGGENAPKLIFNIVSKRVNARFFKKNGNYDNPPPGTIIDTVITRPERYDFYLVSQSVRQGTVAPTLFNIIEDETNWKPQHHQQLAYKLTHLYYNWPGTIRVPAPCQYAHKLAFLTTSSLHKEPVASLSNTLFYL</sequence>
<dbReference type="SMART" id="SM00949">
    <property type="entry name" value="PAZ"/>
    <property type="match status" value="1"/>
</dbReference>
<dbReference type="Gene3D" id="3.30.420.10">
    <property type="entry name" value="Ribonuclease H-like superfamily/Ribonuclease H"/>
    <property type="match status" value="1"/>
</dbReference>
<dbReference type="CDD" id="cd02845">
    <property type="entry name" value="PAZ_piwi_like"/>
    <property type="match status" value="1"/>
</dbReference>
<dbReference type="EMBL" id="NCKV01004859">
    <property type="protein sequence ID" value="RWS24452.1"/>
    <property type="molecule type" value="Genomic_DNA"/>
</dbReference>
<evidence type="ECO:0000256" key="5">
    <source>
        <dbReference type="ARBA" id="ARBA00022884"/>
    </source>
</evidence>
<evidence type="ECO:0000256" key="4">
    <source>
        <dbReference type="ARBA" id="ARBA00022782"/>
    </source>
</evidence>
<keyword evidence="6" id="KW-0943">RNA-mediated gene silencing</keyword>
<dbReference type="Gene3D" id="3.40.50.2300">
    <property type="match status" value="1"/>
</dbReference>
<feature type="domain" description="PAZ" evidence="9">
    <location>
        <begin position="241"/>
        <end position="351"/>
    </location>
</feature>
<keyword evidence="4" id="KW-0221">Differentiation</keyword>
<dbReference type="PANTHER" id="PTHR22891">
    <property type="entry name" value="EUKARYOTIC TRANSLATION INITIATION FACTOR 2C"/>
    <property type="match status" value="1"/>
</dbReference>
<evidence type="ECO:0000256" key="6">
    <source>
        <dbReference type="ARBA" id="ARBA00023158"/>
    </source>
</evidence>
<evidence type="ECO:0000256" key="1">
    <source>
        <dbReference type="ARBA" id="ARBA00004496"/>
    </source>
</evidence>
<dbReference type="InterPro" id="IPR003165">
    <property type="entry name" value="Piwi"/>
</dbReference>
<evidence type="ECO:0000256" key="8">
    <source>
        <dbReference type="SAM" id="MobiDB-lite"/>
    </source>
</evidence>
<accession>A0A443SAA9</accession>
<comment type="similarity">
    <text evidence="7">Belongs to the argonaute family. Piwi subfamily.</text>
</comment>
<dbReference type="OrthoDB" id="445936at2759"/>
<dbReference type="SMART" id="SM00950">
    <property type="entry name" value="Piwi"/>
    <property type="match status" value="1"/>
</dbReference>
<dbReference type="Pfam" id="PF23278">
    <property type="entry name" value="Piwi_N"/>
    <property type="match status" value="1"/>
</dbReference>
<feature type="region of interest" description="Disordered" evidence="8">
    <location>
        <begin position="1"/>
        <end position="57"/>
    </location>
</feature>
<dbReference type="InterPro" id="IPR003100">
    <property type="entry name" value="PAZ_dom"/>
</dbReference>